<evidence type="ECO:0000259" key="2">
    <source>
        <dbReference type="Pfam" id="PF01266"/>
    </source>
</evidence>
<organism evidence="3 4">
    <name type="scientific">Hortaea werneckii EXF-2000</name>
    <dbReference type="NCBI Taxonomy" id="1157616"/>
    <lineage>
        <taxon>Eukaryota</taxon>
        <taxon>Fungi</taxon>
        <taxon>Dikarya</taxon>
        <taxon>Ascomycota</taxon>
        <taxon>Pezizomycotina</taxon>
        <taxon>Dothideomycetes</taxon>
        <taxon>Dothideomycetidae</taxon>
        <taxon>Mycosphaerellales</taxon>
        <taxon>Teratosphaeriaceae</taxon>
        <taxon>Hortaea</taxon>
    </lineage>
</organism>
<keyword evidence="1" id="KW-0378">Hydrolase</keyword>
<dbReference type="PANTHER" id="PTHR43316:SF4">
    <property type="entry name" value="ACID DEHALOGENASE, PUTATIVE (AFU_ORTHOLOGUE AFUA_8G05870)-RELATED"/>
    <property type="match status" value="1"/>
</dbReference>
<sequence length="385" mass="43509">MGNKNIVFDVVGTLVGYEKLYEVIEARLGPKMRAQGIEPTSMFGYMWIEVAEREYTYLSMSGAYVPYAQVFESIFWHMLWKAGIQEPRKFATSEDLAVIMEDGYKKMEMRSGAKECVQKLRGAGFTVWAFTMGDLSRVGGYFKQAGIDMPAEHLKSCDSSKIGKPDPEAYRPLLKQLSSDGSLPWFAAAHMWDVSAARRTGRIISPKVDGPFINNSYILRFNDYEYDYLIPRHDGSIVVGGARRDYYNDLGEWFGNSDDSKLMENAKGYFDGYMQRHFQGWEDSEAFTDSVWTGIMGYSSDGFPHVGAIPDKPGQFICAGFSGHGMPQVFLSAKAIATMIAKGKDVEEVDLPRLYRVSKERVNSQQEHATLSAWKRVFEQPMPKL</sequence>
<keyword evidence="4" id="KW-1185">Reference proteome</keyword>
<gene>
    <name evidence="3" type="ORF">BTJ68_01239</name>
</gene>
<dbReference type="AlphaFoldDB" id="A0A1Z5TRZ5"/>
<dbReference type="STRING" id="1157616.A0A1Z5TRZ5"/>
<dbReference type="GO" id="GO:0016787">
    <property type="term" value="F:hydrolase activity"/>
    <property type="evidence" value="ECO:0007669"/>
    <property type="project" value="UniProtKB-KW"/>
</dbReference>
<dbReference type="PANTHER" id="PTHR43316">
    <property type="entry name" value="HYDROLASE, HALOACID DELAHOGENASE-RELATED"/>
    <property type="match status" value="1"/>
</dbReference>
<dbReference type="EMBL" id="MUNK01000008">
    <property type="protein sequence ID" value="OTA38802.1"/>
    <property type="molecule type" value="Genomic_DNA"/>
</dbReference>
<evidence type="ECO:0000313" key="4">
    <source>
        <dbReference type="Proteomes" id="UP000194280"/>
    </source>
</evidence>
<evidence type="ECO:0000256" key="1">
    <source>
        <dbReference type="ARBA" id="ARBA00022801"/>
    </source>
</evidence>
<dbReference type="SUPFAM" id="SSF51971">
    <property type="entry name" value="Nucleotide-binding domain"/>
    <property type="match status" value="1"/>
</dbReference>
<dbReference type="Gene3D" id="3.30.9.10">
    <property type="entry name" value="D-Amino Acid Oxidase, subunit A, domain 2"/>
    <property type="match status" value="1"/>
</dbReference>
<dbReference type="Pfam" id="PF00702">
    <property type="entry name" value="Hydrolase"/>
    <property type="match status" value="1"/>
</dbReference>
<dbReference type="InterPro" id="IPR006076">
    <property type="entry name" value="FAD-dep_OxRdtase"/>
</dbReference>
<dbReference type="Gene3D" id="3.40.50.1000">
    <property type="entry name" value="HAD superfamily/HAD-like"/>
    <property type="match status" value="1"/>
</dbReference>
<dbReference type="InterPro" id="IPR036188">
    <property type="entry name" value="FAD/NAD-bd_sf"/>
</dbReference>
<accession>A0A1Z5TRZ5</accession>
<dbReference type="InterPro" id="IPR023198">
    <property type="entry name" value="PGP-like_dom2"/>
</dbReference>
<reference evidence="3 4" key="1">
    <citation type="submission" date="2017-01" db="EMBL/GenBank/DDBJ databases">
        <title>The recent genome duplication of the halophilic yeast Hortaea werneckii: insights from long-read sequencing.</title>
        <authorList>
            <person name="Sinha S."/>
            <person name="Flibotte S."/>
            <person name="Neira M."/>
            <person name="Lenassi M."/>
            <person name="Gostincar C."/>
            <person name="Stajich J.E."/>
            <person name="Nislow C.E."/>
        </authorList>
    </citation>
    <scope>NUCLEOTIDE SEQUENCE [LARGE SCALE GENOMIC DNA]</scope>
    <source>
        <strain evidence="3 4">EXF-2000</strain>
    </source>
</reference>
<dbReference type="InParanoid" id="A0A1Z5TRZ5"/>
<feature type="domain" description="FAD dependent oxidoreductase" evidence="2">
    <location>
        <begin position="219"/>
        <end position="338"/>
    </location>
</feature>
<dbReference type="InterPro" id="IPR036412">
    <property type="entry name" value="HAD-like_sf"/>
</dbReference>
<evidence type="ECO:0000313" key="3">
    <source>
        <dbReference type="EMBL" id="OTA38802.1"/>
    </source>
</evidence>
<dbReference type="SUPFAM" id="SSF56784">
    <property type="entry name" value="HAD-like"/>
    <property type="match status" value="1"/>
</dbReference>
<comment type="caution">
    <text evidence="3">The sequence shown here is derived from an EMBL/GenBank/DDBJ whole genome shotgun (WGS) entry which is preliminary data.</text>
</comment>
<dbReference type="Proteomes" id="UP000194280">
    <property type="component" value="Unassembled WGS sequence"/>
</dbReference>
<dbReference type="OrthoDB" id="2363873at2759"/>
<protein>
    <recommendedName>
        <fullName evidence="2">FAD dependent oxidoreductase domain-containing protein</fullName>
    </recommendedName>
</protein>
<dbReference type="InterPro" id="IPR023214">
    <property type="entry name" value="HAD_sf"/>
</dbReference>
<dbReference type="Gene3D" id="1.10.150.240">
    <property type="entry name" value="Putative phosphatase, domain 2"/>
    <property type="match status" value="1"/>
</dbReference>
<proteinExistence type="predicted"/>
<dbReference type="Gene3D" id="3.50.50.60">
    <property type="entry name" value="FAD/NAD(P)-binding domain"/>
    <property type="match status" value="1"/>
</dbReference>
<dbReference type="Pfam" id="PF01266">
    <property type="entry name" value="DAO"/>
    <property type="match status" value="1"/>
</dbReference>
<dbReference type="VEuPathDB" id="FungiDB:BTJ68_01239"/>
<name>A0A1Z5TRZ5_HORWE</name>
<dbReference type="InterPro" id="IPR051540">
    <property type="entry name" value="S-2-haloacid_dehalogenase"/>
</dbReference>